<dbReference type="GO" id="GO:0020037">
    <property type="term" value="F:heme binding"/>
    <property type="evidence" value="ECO:0007669"/>
    <property type="project" value="InterPro"/>
</dbReference>
<evidence type="ECO:0000256" key="5">
    <source>
        <dbReference type="ARBA" id="ARBA00023033"/>
    </source>
</evidence>
<reference evidence="7" key="1">
    <citation type="submission" date="2022-10" db="EMBL/GenBank/DDBJ databases">
        <title>Genome assembly of Pristionchus species.</title>
        <authorList>
            <person name="Yoshida K."/>
            <person name="Sommer R.J."/>
        </authorList>
    </citation>
    <scope>NUCLEOTIDE SEQUENCE [LARGE SCALE GENOMIC DNA]</scope>
    <source>
        <strain evidence="7">RS5460</strain>
    </source>
</reference>
<name>A0AAN4Z6Y2_9BILA</name>
<accession>A0AAN4Z6Y2</accession>
<dbReference type="SUPFAM" id="SSF48264">
    <property type="entry name" value="Cytochrome P450"/>
    <property type="match status" value="1"/>
</dbReference>
<dbReference type="InterPro" id="IPR036396">
    <property type="entry name" value="Cyt_P450_sf"/>
</dbReference>
<proteinExistence type="inferred from homology"/>
<evidence type="ECO:0000256" key="1">
    <source>
        <dbReference type="ARBA" id="ARBA00001971"/>
    </source>
</evidence>
<dbReference type="GO" id="GO:0004497">
    <property type="term" value="F:monooxygenase activity"/>
    <property type="evidence" value="ECO:0007669"/>
    <property type="project" value="UniProtKB-KW"/>
</dbReference>
<evidence type="ECO:0000313" key="6">
    <source>
        <dbReference type="EMBL" id="GMR33058.1"/>
    </source>
</evidence>
<comment type="cofactor">
    <cofactor evidence="1">
        <name>heme</name>
        <dbReference type="ChEBI" id="CHEBI:30413"/>
    </cofactor>
</comment>
<organism evidence="6 7">
    <name type="scientific">Pristionchus mayeri</name>
    <dbReference type="NCBI Taxonomy" id="1317129"/>
    <lineage>
        <taxon>Eukaryota</taxon>
        <taxon>Metazoa</taxon>
        <taxon>Ecdysozoa</taxon>
        <taxon>Nematoda</taxon>
        <taxon>Chromadorea</taxon>
        <taxon>Rhabditida</taxon>
        <taxon>Rhabditina</taxon>
        <taxon>Diplogasteromorpha</taxon>
        <taxon>Diplogasteroidea</taxon>
        <taxon>Neodiplogasteridae</taxon>
        <taxon>Pristionchus</taxon>
    </lineage>
</organism>
<gene>
    <name evidence="6" type="ORF">PMAYCL1PPCAC_03253</name>
</gene>
<comment type="similarity">
    <text evidence="2">Belongs to the cytochrome P450 family.</text>
</comment>
<evidence type="ECO:0000256" key="4">
    <source>
        <dbReference type="ARBA" id="ARBA00023004"/>
    </source>
</evidence>
<dbReference type="AlphaFoldDB" id="A0AAN4Z6Y2"/>
<dbReference type="GO" id="GO:0016705">
    <property type="term" value="F:oxidoreductase activity, acting on paired donors, with incorporation or reduction of molecular oxygen"/>
    <property type="evidence" value="ECO:0007669"/>
    <property type="project" value="InterPro"/>
</dbReference>
<sequence length="121" mass="14229">QIDIYMYSKRCSLDIILDAAMGGDFGIQRNTDHPYPRAVETFTNISQRYIVEPHLWSTVVWYLFHHREYKAALNQLHRLTSDLMDVRMKRMKSGDVDLAAKRKPIIDHFLTLHLQGKITLE</sequence>
<feature type="non-terminal residue" evidence="6">
    <location>
        <position position="1"/>
    </location>
</feature>
<dbReference type="InterPro" id="IPR050196">
    <property type="entry name" value="Cytochrome_P450_Monoox"/>
</dbReference>
<keyword evidence="4" id="KW-0408">Iron</keyword>
<keyword evidence="5" id="KW-0503">Monooxygenase</keyword>
<dbReference type="GO" id="GO:0005506">
    <property type="term" value="F:iron ion binding"/>
    <property type="evidence" value="ECO:0007669"/>
    <property type="project" value="InterPro"/>
</dbReference>
<dbReference type="Gene3D" id="1.10.630.10">
    <property type="entry name" value="Cytochrome P450"/>
    <property type="match status" value="1"/>
</dbReference>
<protein>
    <submittedName>
        <fullName evidence="6">Uncharacterized protein</fullName>
    </submittedName>
</protein>
<dbReference type="PANTHER" id="PTHR24291:SF194">
    <property type="entry name" value="CYTOCHROME P450 FAMILY"/>
    <property type="match status" value="1"/>
</dbReference>
<evidence type="ECO:0000256" key="2">
    <source>
        <dbReference type="ARBA" id="ARBA00010617"/>
    </source>
</evidence>
<dbReference type="Proteomes" id="UP001328107">
    <property type="component" value="Unassembled WGS sequence"/>
</dbReference>
<evidence type="ECO:0000256" key="3">
    <source>
        <dbReference type="ARBA" id="ARBA00022617"/>
    </source>
</evidence>
<dbReference type="PANTHER" id="PTHR24291">
    <property type="entry name" value="CYTOCHROME P450 FAMILY 4"/>
    <property type="match status" value="1"/>
</dbReference>
<dbReference type="EMBL" id="BTRK01000001">
    <property type="protein sequence ID" value="GMR33058.1"/>
    <property type="molecule type" value="Genomic_DNA"/>
</dbReference>
<evidence type="ECO:0000313" key="7">
    <source>
        <dbReference type="Proteomes" id="UP001328107"/>
    </source>
</evidence>
<keyword evidence="5" id="KW-0560">Oxidoreductase</keyword>
<keyword evidence="3" id="KW-0349">Heme</keyword>
<keyword evidence="3" id="KW-0479">Metal-binding</keyword>
<keyword evidence="7" id="KW-1185">Reference proteome</keyword>
<comment type="caution">
    <text evidence="6">The sequence shown here is derived from an EMBL/GenBank/DDBJ whole genome shotgun (WGS) entry which is preliminary data.</text>
</comment>